<feature type="transmembrane region" description="Helical" evidence="7">
    <location>
        <begin position="574"/>
        <end position="597"/>
    </location>
</feature>
<dbReference type="PROSITE" id="PS50268">
    <property type="entry name" value="CADHERIN_2"/>
    <property type="match status" value="3"/>
</dbReference>
<accession>A0ABM1DY05</accession>
<evidence type="ECO:0000313" key="10">
    <source>
        <dbReference type="Proteomes" id="UP000695022"/>
    </source>
</evidence>
<dbReference type="PRINTS" id="PR00205">
    <property type="entry name" value="CADHERIN"/>
</dbReference>
<keyword evidence="10" id="KW-1185">Reference proteome</keyword>
<evidence type="ECO:0000259" key="9">
    <source>
        <dbReference type="PROSITE" id="PS50268"/>
    </source>
</evidence>
<evidence type="ECO:0000256" key="2">
    <source>
        <dbReference type="ARBA" id="ARBA00022737"/>
    </source>
</evidence>
<dbReference type="SUPFAM" id="SSF49313">
    <property type="entry name" value="Cadherin-like"/>
    <property type="match status" value="4"/>
</dbReference>
<protein>
    <submittedName>
        <fullName evidence="11">Cadherin-23-like</fullName>
    </submittedName>
</protein>
<dbReference type="SMART" id="SM00112">
    <property type="entry name" value="CA"/>
    <property type="match status" value="3"/>
</dbReference>
<dbReference type="Proteomes" id="UP000695022">
    <property type="component" value="Unplaced"/>
</dbReference>
<feature type="domain" description="Cadherin" evidence="9">
    <location>
        <begin position="362"/>
        <end position="461"/>
    </location>
</feature>
<feature type="chain" id="PRO_5046450108" evidence="8">
    <location>
        <begin position="30"/>
        <end position="773"/>
    </location>
</feature>
<dbReference type="PANTHER" id="PTHR24027">
    <property type="entry name" value="CADHERIN-23"/>
    <property type="match status" value="1"/>
</dbReference>
<feature type="compositionally biased region" description="Polar residues" evidence="6">
    <location>
        <begin position="677"/>
        <end position="689"/>
    </location>
</feature>
<evidence type="ECO:0000256" key="8">
    <source>
        <dbReference type="SAM" id="SignalP"/>
    </source>
</evidence>
<evidence type="ECO:0000256" key="1">
    <source>
        <dbReference type="ARBA" id="ARBA00004370"/>
    </source>
</evidence>
<dbReference type="Pfam" id="PF00028">
    <property type="entry name" value="Cadherin"/>
    <property type="match status" value="1"/>
</dbReference>
<keyword evidence="4 7" id="KW-0472">Membrane</keyword>
<dbReference type="PANTHER" id="PTHR24027:SF438">
    <property type="entry name" value="CADHERIN 23"/>
    <property type="match status" value="1"/>
</dbReference>
<proteinExistence type="predicted"/>
<keyword evidence="7" id="KW-1133">Transmembrane helix</keyword>
<keyword evidence="7" id="KW-0812">Transmembrane</keyword>
<keyword evidence="2" id="KW-0677">Repeat</keyword>
<feature type="domain" description="Cadherin" evidence="9">
    <location>
        <begin position="148"/>
        <end position="255"/>
    </location>
</feature>
<dbReference type="InterPro" id="IPR039808">
    <property type="entry name" value="Cadherin"/>
</dbReference>
<dbReference type="Gene3D" id="2.60.40.60">
    <property type="entry name" value="Cadherins"/>
    <property type="match status" value="5"/>
</dbReference>
<reference evidence="11" key="1">
    <citation type="submission" date="2025-08" db="UniProtKB">
        <authorList>
            <consortium name="RefSeq"/>
        </authorList>
    </citation>
    <scope>IDENTIFICATION</scope>
</reference>
<feature type="domain" description="Cadherin" evidence="9">
    <location>
        <begin position="256"/>
        <end position="361"/>
    </location>
</feature>
<dbReference type="InterPro" id="IPR015919">
    <property type="entry name" value="Cadherin-like_sf"/>
</dbReference>
<name>A0ABM1DY05_PRICU</name>
<dbReference type="InterPro" id="IPR002126">
    <property type="entry name" value="Cadherin-like_dom"/>
</dbReference>
<dbReference type="RefSeq" id="XP_014664826.1">
    <property type="nucleotide sequence ID" value="XM_014809340.1"/>
</dbReference>
<gene>
    <name evidence="11" type="primary">LOC106807091</name>
</gene>
<keyword evidence="3 5" id="KW-0106">Calcium</keyword>
<evidence type="ECO:0000256" key="6">
    <source>
        <dbReference type="SAM" id="MobiDB-lite"/>
    </source>
</evidence>
<organism evidence="10 11">
    <name type="scientific">Priapulus caudatus</name>
    <name type="common">Priapulid worm</name>
    <dbReference type="NCBI Taxonomy" id="37621"/>
    <lineage>
        <taxon>Eukaryota</taxon>
        <taxon>Metazoa</taxon>
        <taxon>Ecdysozoa</taxon>
        <taxon>Scalidophora</taxon>
        <taxon>Priapulida</taxon>
        <taxon>Priapulimorpha</taxon>
        <taxon>Priapulimorphida</taxon>
        <taxon>Priapulidae</taxon>
        <taxon>Priapulus</taxon>
    </lineage>
</organism>
<dbReference type="GeneID" id="106807091"/>
<evidence type="ECO:0000256" key="3">
    <source>
        <dbReference type="ARBA" id="ARBA00022837"/>
    </source>
</evidence>
<evidence type="ECO:0000256" key="5">
    <source>
        <dbReference type="PROSITE-ProRule" id="PRU00043"/>
    </source>
</evidence>
<evidence type="ECO:0000256" key="7">
    <source>
        <dbReference type="SAM" id="Phobius"/>
    </source>
</evidence>
<keyword evidence="8" id="KW-0732">Signal</keyword>
<dbReference type="CDD" id="cd11304">
    <property type="entry name" value="Cadherin_repeat"/>
    <property type="match status" value="3"/>
</dbReference>
<evidence type="ECO:0000313" key="11">
    <source>
        <dbReference type="RefSeq" id="XP_014664826.1"/>
    </source>
</evidence>
<sequence length="773" mass="85304">MSGSGFAMSQAISICLSSASLVYIRLALCSYDGAPAPVFMDVSEMAPVGEVIGVLRVHGSDTEIQLDQQHISKLVEFIPDTRAIKLIANLHLWVDEIFNSSGGAENYDRVPRIDIGITCTDKRSSSKITTIQVKIDVSDVNNKKPRFINTPYFANISELTPIGYTIFENVKVKDDDYSFPNNFVFFAIEDGPFSEYAEISNQYQGRITLKKHLDFRSFSSFYVTVKAQDSGVPALFTRENLTVGIIDEDNLNPIFTAGPYSAEIEHNTPVGSVIHTSPSPILAVDQDKGIMSPIFYTIEYGSNGYFDIDNTTGGLTLMGPLRRGMHFYMMVKATEARNGDHYATTSLTVTVKRANKNAPIFPHTSYRIDVLENVPVGSTVMKIAAVDDDGDADELTYTIIGGNQSDDFIMTETGELITTKRLNFLRTTAYQFTALVSDGTFSDQCSVRVVVVNVNNRNPVFEHQIYNITANRTGDKYIGSVKASDPTGRRLVYDIVGYKRYFKVTPDGDVIATSHISELIDSRYDLTLTACNEESPQLDEDMRCSVAQLTVFFPTKDKYTDAYVLKAGSERTTIIIALAVLAAVMFVSILILVILLLKQKRLTKLAKDDNATHQSSRIDPQSQLFAVSALGSAPDKKRKPAESIGGTARPYYNNYGGYAATEPGDDVSDQSDRPVDASSTEKLYTQTNKSRTDRPLTETPAGTRGEPIGSTGQRRRQKRVTIGGAEEVDDWGGEHPQADSQVETILDPNVSVEPIYDSEDPPNIARPELTIYF</sequence>
<feature type="signal peptide" evidence="8">
    <location>
        <begin position="1"/>
        <end position="29"/>
    </location>
</feature>
<evidence type="ECO:0000256" key="4">
    <source>
        <dbReference type="ARBA" id="ARBA00023136"/>
    </source>
</evidence>
<comment type="subcellular location">
    <subcellularLocation>
        <location evidence="1">Membrane</location>
    </subcellularLocation>
</comment>
<feature type="region of interest" description="Disordered" evidence="6">
    <location>
        <begin position="630"/>
        <end position="720"/>
    </location>
</feature>